<accession>A0A6A1WCD2</accession>
<reference evidence="2" key="1">
    <citation type="submission" date="2018-07" db="EMBL/GenBank/DDBJ databases">
        <authorList>
            <person name="Gao Z.-S."/>
            <person name="Jia H.-M."/>
            <person name="Jia H.-J."/>
            <person name="Cai Q.-L."/>
            <person name="Wang Y."/>
            <person name="Zhao H.-B."/>
        </authorList>
    </citation>
    <scope>NUCLEOTIDE SEQUENCE</scope>
    <source>
        <tissue evidence="2">Leaves</tissue>
    </source>
</reference>
<organism evidence="2 3">
    <name type="scientific">Morella rubra</name>
    <name type="common">Chinese bayberry</name>
    <dbReference type="NCBI Taxonomy" id="262757"/>
    <lineage>
        <taxon>Eukaryota</taxon>
        <taxon>Viridiplantae</taxon>
        <taxon>Streptophyta</taxon>
        <taxon>Embryophyta</taxon>
        <taxon>Tracheophyta</taxon>
        <taxon>Spermatophyta</taxon>
        <taxon>Magnoliopsida</taxon>
        <taxon>eudicotyledons</taxon>
        <taxon>Gunneridae</taxon>
        <taxon>Pentapetalae</taxon>
        <taxon>rosids</taxon>
        <taxon>fabids</taxon>
        <taxon>Fagales</taxon>
        <taxon>Myricaceae</taxon>
        <taxon>Morella</taxon>
    </lineage>
</organism>
<dbReference type="Pfam" id="PF06232">
    <property type="entry name" value="ATS3"/>
    <property type="match status" value="1"/>
</dbReference>
<dbReference type="EMBL" id="RXIC02000020">
    <property type="protein sequence ID" value="KAB1222831.1"/>
    <property type="molecule type" value="Genomic_DNA"/>
</dbReference>
<dbReference type="OrthoDB" id="1920702at2759"/>
<evidence type="ECO:0000313" key="1">
    <source>
        <dbReference type="EMBL" id="KAB1210800.1"/>
    </source>
</evidence>
<dbReference type="EMBL" id="RXIC02000024">
    <property type="protein sequence ID" value="KAB1210800.1"/>
    <property type="molecule type" value="Genomic_DNA"/>
</dbReference>
<keyword evidence="3" id="KW-1185">Reference proteome</keyword>
<reference evidence="2 3" key="2">
    <citation type="journal article" date="2019" name="Plant Biotechnol. J.">
        <title>The red bayberry genome and genetic basis of sex determination.</title>
        <authorList>
            <person name="Jia H.M."/>
            <person name="Jia H.J."/>
            <person name="Cai Q.L."/>
            <person name="Wang Y."/>
            <person name="Zhao H.B."/>
            <person name="Yang W.F."/>
            <person name="Wang G.Y."/>
            <person name="Li Y.H."/>
            <person name="Zhan D.L."/>
            <person name="Shen Y.T."/>
            <person name="Niu Q.F."/>
            <person name="Chang L."/>
            <person name="Qiu J."/>
            <person name="Zhao L."/>
            <person name="Xie H.B."/>
            <person name="Fu W.Y."/>
            <person name="Jin J."/>
            <person name="Li X.W."/>
            <person name="Jiao Y."/>
            <person name="Zhou C.C."/>
            <person name="Tu T."/>
            <person name="Chai C.Y."/>
            <person name="Gao J.L."/>
            <person name="Fan L.J."/>
            <person name="van de Weg E."/>
            <person name="Wang J.Y."/>
            <person name="Gao Z.S."/>
        </authorList>
    </citation>
    <scope>NUCLEOTIDE SEQUENCE [LARGE SCALE GENOMIC DNA]</scope>
    <source>
        <tissue evidence="2">Leaves</tissue>
    </source>
</reference>
<evidence type="ECO:0000313" key="2">
    <source>
        <dbReference type="EMBL" id="KAB1222831.1"/>
    </source>
</evidence>
<dbReference type="InterPro" id="IPR010417">
    <property type="entry name" value="Embryo-specific_ATS3"/>
</dbReference>
<proteinExistence type="predicted"/>
<evidence type="ECO:0000313" key="3">
    <source>
        <dbReference type="Proteomes" id="UP000516437"/>
    </source>
</evidence>
<dbReference type="Proteomes" id="UP000516437">
    <property type="component" value="Chromosome 6"/>
</dbReference>
<comment type="caution">
    <text evidence="2">The sequence shown here is derived from an EMBL/GenBank/DDBJ whole genome shotgun (WGS) entry which is preliminary data.</text>
</comment>
<dbReference type="AlphaFoldDB" id="A0A6A1WCD2"/>
<name>A0A6A1WCD2_9ROSI</name>
<gene>
    <name evidence="2" type="ORF">CJ030_MR2G014104</name>
    <name evidence="1" type="ORF">CJ030_MR6G019809</name>
</gene>
<sequence>MLCSLYLYQSGGDGWMPESVTFSGDNMETDEFDYNIFLPEDVWYGYKCSTSTYSPAYSPAPAIAPPSPADNVPDSFPTGSFTDLCQHSSWKWFEYVMLGLLLSVL</sequence>
<protein>
    <submittedName>
        <fullName evidence="2">Uncharacterized protein</fullName>
    </submittedName>
</protein>
<reference evidence="2" key="3">
    <citation type="submission" date="2019-09" db="EMBL/GenBank/DDBJ databases">
        <authorList>
            <person name="Gao Z."/>
        </authorList>
    </citation>
    <scope>NUCLEOTIDE SEQUENCE</scope>
    <source>
        <tissue evidence="2">Leaves</tissue>
    </source>
</reference>
<dbReference type="Proteomes" id="UP000516437">
    <property type="component" value="Chromosome 2"/>
</dbReference>